<name>A0A501WZR3_9GAMM</name>
<evidence type="ECO:0000256" key="1">
    <source>
        <dbReference type="SAM" id="SignalP"/>
    </source>
</evidence>
<dbReference type="AlphaFoldDB" id="A0A501WZR3"/>
<evidence type="ECO:0000313" key="3">
    <source>
        <dbReference type="EMBL" id="TPE53984.1"/>
    </source>
</evidence>
<dbReference type="Proteomes" id="UP000315901">
    <property type="component" value="Unassembled WGS sequence"/>
</dbReference>
<dbReference type="EMBL" id="VFRR01000008">
    <property type="protein sequence ID" value="TPE53984.1"/>
    <property type="molecule type" value="Genomic_DNA"/>
</dbReference>
<protein>
    <submittedName>
        <fullName evidence="3">DUF4426 domain-containing protein</fullName>
    </submittedName>
</protein>
<proteinExistence type="predicted"/>
<dbReference type="Pfam" id="PF14467">
    <property type="entry name" value="DUF4426"/>
    <property type="match status" value="1"/>
</dbReference>
<keyword evidence="4" id="KW-1185">Reference proteome</keyword>
<dbReference type="OrthoDB" id="8563353at2"/>
<gene>
    <name evidence="3" type="ORF">FJM67_06155</name>
</gene>
<keyword evidence="1" id="KW-0732">Signal</keyword>
<sequence>MMRLFLIVVSLLAGVTQASEQVTRFGQYQLHYNTFESTFLQPNIASQYGFVRSKGTGLLNVAVTKDVAGETPAPQAAIVTATVTNLIGQRVKLEFTTIEEGNAIYYIAPFTKTNDEILKFSVSAKLNADATPMQVEFQRHVYTD</sequence>
<feature type="domain" description="DUF4426" evidence="2">
    <location>
        <begin position="23"/>
        <end position="144"/>
    </location>
</feature>
<dbReference type="RefSeq" id="WP_140587903.1">
    <property type="nucleotide sequence ID" value="NZ_VFRR01000008.1"/>
</dbReference>
<evidence type="ECO:0000259" key="2">
    <source>
        <dbReference type="Pfam" id="PF14467"/>
    </source>
</evidence>
<organism evidence="3 4">
    <name type="scientific">Maribrevibacterium harenarium</name>
    <dbReference type="NCBI Taxonomy" id="2589817"/>
    <lineage>
        <taxon>Bacteria</taxon>
        <taxon>Pseudomonadati</taxon>
        <taxon>Pseudomonadota</taxon>
        <taxon>Gammaproteobacteria</taxon>
        <taxon>Oceanospirillales</taxon>
        <taxon>Oceanospirillaceae</taxon>
        <taxon>Maribrevibacterium</taxon>
    </lineage>
</organism>
<reference evidence="3 4" key="1">
    <citation type="submission" date="2019-06" db="EMBL/GenBank/DDBJ databases">
        <title>A novel bacterium of genus Marinomonas, isolated from coastal sand.</title>
        <authorList>
            <person name="Huang H."/>
            <person name="Mo K."/>
            <person name="Hu Y."/>
        </authorList>
    </citation>
    <scope>NUCLEOTIDE SEQUENCE [LARGE SCALE GENOMIC DNA]</scope>
    <source>
        <strain evidence="3 4">HB171799</strain>
    </source>
</reference>
<comment type="caution">
    <text evidence="3">The sequence shown here is derived from an EMBL/GenBank/DDBJ whole genome shotgun (WGS) entry which is preliminary data.</text>
</comment>
<feature type="signal peptide" evidence="1">
    <location>
        <begin position="1"/>
        <end position="18"/>
    </location>
</feature>
<dbReference type="InterPro" id="IPR025218">
    <property type="entry name" value="DUF4426"/>
</dbReference>
<evidence type="ECO:0000313" key="4">
    <source>
        <dbReference type="Proteomes" id="UP000315901"/>
    </source>
</evidence>
<accession>A0A501WZR3</accession>
<feature type="chain" id="PRO_5021253877" evidence="1">
    <location>
        <begin position="19"/>
        <end position="144"/>
    </location>
</feature>
<dbReference type="Gene3D" id="2.60.40.3340">
    <property type="entry name" value="Domain of unknown function DUF4426"/>
    <property type="match status" value="1"/>
</dbReference>